<sequence length="513" mass="56276">MVSAFFKNRRVYLLTTVAYMGSLLFGYDTGVMGSVLALKAFKQDFGLPTDSSGFASSKNADVSSNVVSLLTAGCFFGAIAASFLNERFGRRYSLMGFAVIFLIGAAVQTGAHHEIGMIYAGRVIAGLGIGGMSSITPVFVSENCPPERRGRIAGLFQEFLVIGSTFAYWLDYGVSLHIPVSTKQWRVPVAIQLIPGGVMLIGLFFLKESPRWLMKNNRHTEAAESLAHIRCATTDDEEVIRELAEIRAAIEEELNATEGVTWKECLLPGNRYRFITGFCLMFWQQFSGTNSIGYYAPQIFQTVGVAKSSASLFATGVYGTVKVITTGIFLIVGIDRFGRKKSLMAGALWMATMMFIIGGVLATHPPNTKSTNVSSASIAMVAMIYLYVIGYSASWGPVPWVYLSEIFPTRLRAYGVGMGAATQWLFNFVITRITPEAVNHIGWKTFLMFGIFCLAMGIFAFFFIKETKGRTLEDMDILFGAVSAEQRAQDVERSLAVEKKAGAIQLEEAEPKH</sequence>
<dbReference type="InterPro" id="IPR005829">
    <property type="entry name" value="Sugar_transporter_CS"/>
</dbReference>
<keyword evidence="11" id="KW-1185">Reference proteome</keyword>
<evidence type="ECO:0000256" key="8">
    <source>
        <dbReference type="SAM" id="Phobius"/>
    </source>
</evidence>
<feature type="transmembrane region" description="Helical" evidence="8">
    <location>
        <begin position="117"/>
        <end position="140"/>
    </location>
</feature>
<dbReference type="PROSITE" id="PS50850">
    <property type="entry name" value="MFS"/>
    <property type="match status" value="1"/>
</dbReference>
<dbReference type="EMBL" id="ML977311">
    <property type="protein sequence ID" value="KAF2122052.1"/>
    <property type="molecule type" value="Genomic_DNA"/>
</dbReference>
<feature type="transmembrane region" description="Helical" evidence="8">
    <location>
        <begin position="92"/>
        <end position="111"/>
    </location>
</feature>
<feature type="transmembrane region" description="Helical" evidence="8">
    <location>
        <begin position="66"/>
        <end position="85"/>
    </location>
</feature>
<feature type="transmembrane region" description="Helical" evidence="8">
    <location>
        <begin position="152"/>
        <end position="169"/>
    </location>
</feature>
<dbReference type="GO" id="GO:0016020">
    <property type="term" value="C:membrane"/>
    <property type="evidence" value="ECO:0007669"/>
    <property type="project" value="UniProtKB-SubCell"/>
</dbReference>
<dbReference type="GO" id="GO:0005351">
    <property type="term" value="F:carbohydrate:proton symporter activity"/>
    <property type="evidence" value="ECO:0007669"/>
    <property type="project" value="TreeGrafter"/>
</dbReference>
<dbReference type="Proteomes" id="UP000799770">
    <property type="component" value="Unassembled WGS sequence"/>
</dbReference>
<dbReference type="InterPro" id="IPR003663">
    <property type="entry name" value="Sugar/inositol_transpt"/>
</dbReference>
<evidence type="ECO:0000313" key="10">
    <source>
        <dbReference type="EMBL" id="KAF2122052.1"/>
    </source>
</evidence>
<dbReference type="PANTHER" id="PTHR48022:SF23">
    <property type="entry name" value="MAJOR FACILITATOR SUPERFAMILY (MFS) PROFILE DOMAIN-CONTAINING PROTEIN"/>
    <property type="match status" value="1"/>
</dbReference>
<dbReference type="Gene3D" id="1.20.1250.20">
    <property type="entry name" value="MFS general substrate transporter like domains"/>
    <property type="match status" value="1"/>
</dbReference>
<dbReference type="AlphaFoldDB" id="A0A6A5ZQU1"/>
<dbReference type="OrthoDB" id="6612291at2759"/>
<proteinExistence type="inferred from homology"/>
<organism evidence="10 11">
    <name type="scientific">Lophiotrema nucula</name>
    <dbReference type="NCBI Taxonomy" id="690887"/>
    <lineage>
        <taxon>Eukaryota</taxon>
        <taxon>Fungi</taxon>
        <taxon>Dikarya</taxon>
        <taxon>Ascomycota</taxon>
        <taxon>Pezizomycotina</taxon>
        <taxon>Dothideomycetes</taxon>
        <taxon>Pleosporomycetidae</taxon>
        <taxon>Pleosporales</taxon>
        <taxon>Lophiotremataceae</taxon>
        <taxon>Lophiotrema</taxon>
    </lineage>
</organism>
<dbReference type="CDD" id="cd17356">
    <property type="entry name" value="MFS_HXT"/>
    <property type="match status" value="1"/>
</dbReference>
<dbReference type="Pfam" id="PF00083">
    <property type="entry name" value="Sugar_tr"/>
    <property type="match status" value="1"/>
</dbReference>
<dbReference type="SUPFAM" id="SSF103473">
    <property type="entry name" value="MFS general substrate transporter"/>
    <property type="match status" value="1"/>
</dbReference>
<feature type="transmembrane region" description="Helical" evidence="8">
    <location>
        <begin position="343"/>
        <end position="364"/>
    </location>
</feature>
<gene>
    <name evidence="10" type="ORF">BDV96DRAFT_482390</name>
</gene>
<keyword evidence="5 8" id="KW-1133">Transmembrane helix</keyword>
<evidence type="ECO:0000256" key="3">
    <source>
        <dbReference type="ARBA" id="ARBA00022448"/>
    </source>
</evidence>
<dbReference type="PANTHER" id="PTHR48022">
    <property type="entry name" value="PLASTIDIC GLUCOSE TRANSPORTER 4"/>
    <property type="match status" value="1"/>
</dbReference>
<dbReference type="NCBIfam" id="TIGR00879">
    <property type="entry name" value="SP"/>
    <property type="match status" value="1"/>
</dbReference>
<evidence type="ECO:0000256" key="1">
    <source>
        <dbReference type="ARBA" id="ARBA00004141"/>
    </source>
</evidence>
<dbReference type="PROSITE" id="PS00216">
    <property type="entry name" value="SUGAR_TRANSPORT_1"/>
    <property type="match status" value="1"/>
</dbReference>
<keyword evidence="6 8" id="KW-0472">Membrane</keyword>
<comment type="subcellular location">
    <subcellularLocation>
        <location evidence="1">Membrane</location>
        <topology evidence="1">Multi-pass membrane protein</topology>
    </subcellularLocation>
</comment>
<evidence type="ECO:0000259" key="9">
    <source>
        <dbReference type="PROSITE" id="PS50850"/>
    </source>
</evidence>
<protein>
    <submittedName>
        <fullName evidence="10">Quinate permease</fullName>
    </submittedName>
</protein>
<keyword evidence="4 8" id="KW-0812">Transmembrane</keyword>
<dbReference type="InterPro" id="IPR036259">
    <property type="entry name" value="MFS_trans_sf"/>
</dbReference>
<feature type="domain" description="Major facilitator superfamily (MFS) profile" evidence="9">
    <location>
        <begin position="14"/>
        <end position="468"/>
    </location>
</feature>
<evidence type="ECO:0000313" key="11">
    <source>
        <dbReference type="Proteomes" id="UP000799770"/>
    </source>
</evidence>
<evidence type="ECO:0000256" key="5">
    <source>
        <dbReference type="ARBA" id="ARBA00022989"/>
    </source>
</evidence>
<dbReference type="InterPro" id="IPR050360">
    <property type="entry name" value="MFS_Sugar_Transporters"/>
</dbReference>
<feature type="transmembrane region" description="Helical" evidence="8">
    <location>
        <begin position="414"/>
        <end position="434"/>
    </location>
</feature>
<feature type="transmembrane region" description="Helical" evidence="8">
    <location>
        <begin position="189"/>
        <end position="206"/>
    </location>
</feature>
<keyword evidence="3 7" id="KW-0813">Transport</keyword>
<dbReference type="FunFam" id="1.20.1250.20:FF:000026">
    <property type="entry name" value="MFS quinate transporter QutD"/>
    <property type="match status" value="1"/>
</dbReference>
<evidence type="ECO:0000256" key="6">
    <source>
        <dbReference type="ARBA" id="ARBA00023136"/>
    </source>
</evidence>
<feature type="transmembrane region" description="Helical" evidence="8">
    <location>
        <begin position="376"/>
        <end position="402"/>
    </location>
</feature>
<name>A0A6A5ZQU1_9PLEO</name>
<comment type="similarity">
    <text evidence="2 7">Belongs to the major facilitator superfamily. Sugar transporter (TC 2.A.1.1) family.</text>
</comment>
<dbReference type="InterPro" id="IPR020846">
    <property type="entry name" value="MFS_dom"/>
</dbReference>
<evidence type="ECO:0000256" key="7">
    <source>
        <dbReference type="RuleBase" id="RU003346"/>
    </source>
</evidence>
<dbReference type="InterPro" id="IPR005828">
    <property type="entry name" value="MFS_sugar_transport-like"/>
</dbReference>
<evidence type="ECO:0000256" key="4">
    <source>
        <dbReference type="ARBA" id="ARBA00022692"/>
    </source>
</evidence>
<feature type="transmembrane region" description="Helical" evidence="8">
    <location>
        <begin position="12"/>
        <end position="38"/>
    </location>
</feature>
<feature type="transmembrane region" description="Helical" evidence="8">
    <location>
        <begin position="446"/>
        <end position="464"/>
    </location>
</feature>
<accession>A0A6A5ZQU1</accession>
<dbReference type="PRINTS" id="PR00171">
    <property type="entry name" value="SUGRTRNSPORT"/>
</dbReference>
<dbReference type="PROSITE" id="PS00217">
    <property type="entry name" value="SUGAR_TRANSPORT_2"/>
    <property type="match status" value="1"/>
</dbReference>
<reference evidence="10" key="1">
    <citation type="journal article" date="2020" name="Stud. Mycol.">
        <title>101 Dothideomycetes genomes: a test case for predicting lifestyles and emergence of pathogens.</title>
        <authorList>
            <person name="Haridas S."/>
            <person name="Albert R."/>
            <person name="Binder M."/>
            <person name="Bloem J."/>
            <person name="Labutti K."/>
            <person name="Salamov A."/>
            <person name="Andreopoulos B."/>
            <person name="Baker S."/>
            <person name="Barry K."/>
            <person name="Bills G."/>
            <person name="Bluhm B."/>
            <person name="Cannon C."/>
            <person name="Castanera R."/>
            <person name="Culley D."/>
            <person name="Daum C."/>
            <person name="Ezra D."/>
            <person name="Gonzalez J."/>
            <person name="Henrissat B."/>
            <person name="Kuo A."/>
            <person name="Liang C."/>
            <person name="Lipzen A."/>
            <person name="Lutzoni F."/>
            <person name="Magnuson J."/>
            <person name="Mondo S."/>
            <person name="Nolan M."/>
            <person name="Ohm R."/>
            <person name="Pangilinan J."/>
            <person name="Park H.-J."/>
            <person name="Ramirez L."/>
            <person name="Alfaro M."/>
            <person name="Sun H."/>
            <person name="Tritt A."/>
            <person name="Yoshinaga Y."/>
            <person name="Zwiers L.-H."/>
            <person name="Turgeon B."/>
            <person name="Goodwin S."/>
            <person name="Spatafora J."/>
            <person name="Crous P."/>
            <person name="Grigoriev I."/>
        </authorList>
    </citation>
    <scope>NUCLEOTIDE SEQUENCE</scope>
    <source>
        <strain evidence="10">CBS 627.86</strain>
    </source>
</reference>
<evidence type="ECO:0000256" key="2">
    <source>
        <dbReference type="ARBA" id="ARBA00010992"/>
    </source>
</evidence>